<dbReference type="PANTHER" id="PTHR33398:SF1">
    <property type="entry name" value="SMALL RIBOSOMAL SUBUNIT PROTEIN BS20C"/>
    <property type="match status" value="1"/>
</dbReference>
<gene>
    <name evidence="7 8" type="primary">rps20</name>
</gene>
<dbReference type="FunFam" id="1.20.58.110:FF:000001">
    <property type="entry name" value="30S ribosomal protein S20"/>
    <property type="match status" value="1"/>
</dbReference>
<evidence type="ECO:0000256" key="5">
    <source>
        <dbReference type="ARBA" id="ARBA00022980"/>
    </source>
</evidence>
<dbReference type="InterPro" id="IPR036510">
    <property type="entry name" value="Ribosomal_bS20_sf"/>
</dbReference>
<dbReference type="GO" id="GO:0009507">
    <property type="term" value="C:chloroplast"/>
    <property type="evidence" value="ECO:0007669"/>
    <property type="project" value="UniProtKB-SubCell"/>
</dbReference>
<organism evidence="8">
    <name type="scientific">Nanofrustulum shiloi</name>
    <dbReference type="NCBI Taxonomy" id="210602"/>
    <lineage>
        <taxon>Eukaryota</taxon>
        <taxon>Sar</taxon>
        <taxon>Stramenopiles</taxon>
        <taxon>Ochrophyta</taxon>
        <taxon>Bacillariophyta</taxon>
        <taxon>Fragilariophyceae</taxon>
        <taxon>Fragilariophycidae</taxon>
        <taxon>Fragilariales</taxon>
        <taxon>Staurosiraceae</taxon>
        <taxon>Nanofrustulum</taxon>
    </lineage>
</organism>
<dbReference type="PANTHER" id="PTHR33398">
    <property type="entry name" value="30S RIBOSOMAL PROTEIN S20"/>
    <property type="match status" value="1"/>
</dbReference>
<dbReference type="NCBIfam" id="TIGR00029">
    <property type="entry name" value="S20"/>
    <property type="match status" value="1"/>
</dbReference>
<evidence type="ECO:0000256" key="1">
    <source>
        <dbReference type="ARBA" id="ARBA00003134"/>
    </source>
</evidence>
<comment type="function">
    <text evidence="1 7">Binds directly to 16S ribosomal RNA.</text>
</comment>
<proteinExistence type="inferred from homology"/>
<dbReference type="GO" id="GO:0015935">
    <property type="term" value="C:small ribosomal subunit"/>
    <property type="evidence" value="ECO:0007669"/>
    <property type="project" value="TreeGrafter"/>
</dbReference>
<geneLocation type="chloroplast" evidence="8"/>
<comment type="subcellular location">
    <subcellularLocation>
        <location evidence="7">Plastid</location>
        <location evidence="7">Chloroplast</location>
    </subcellularLocation>
</comment>
<dbReference type="GO" id="GO:0006412">
    <property type="term" value="P:translation"/>
    <property type="evidence" value="ECO:0007669"/>
    <property type="project" value="UniProtKB-UniRule"/>
</dbReference>
<keyword evidence="8" id="KW-0150">Chloroplast</keyword>
<keyword evidence="3 7" id="KW-0699">rRNA-binding</keyword>
<evidence type="ECO:0000256" key="3">
    <source>
        <dbReference type="ARBA" id="ARBA00022730"/>
    </source>
</evidence>
<dbReference type="HAMAP" id="MF_00500">
    <property type="entry name" value="Ribosomal_bS20"/>
    <property type="match status" value="1"/>
</dbReference>
<accession>A0A650G2S1</accession>
<keyword evidence="8" id="KW-0934">Plastid</keyword>
<dbReference type="SUPFAM" id="SSF46992">
    <property type="entry name" value="Ribosomal protein S20"/>
    <property type="match status" value="1"/>
</dbReference>
<dbReference type="Pfam" id="PF01649">
    <property type="entry name" value="Ribosomal_S20p"/>
    <property type="match status" value="1"/>
</dbReference>
<dbReference type="Gene3D" id="1.20.58.110">
    <property type="entry name" value="Ribosomal protein S20"/>
    <property type="match status" value="1"/>
</dbReference>
<comment type="similarity">
    <text evidence="2 7">Belongs to the bacterial ribosomal protein bS20 family.</text>
</comment>
<evidence type="ECO:0000313" key="8">
    <source>
        <dbReference type="EMBL" id="QGW12706.1"/>
    </source>
</evidence>
<keyword evidence="5 7" id="KW-0689">Ribosomal protein</keyword>
<dbReference type="AlphaFoldDB" id="A0A650G2S1"/>
<evidence type="ECO:0000256" key="2">
    <source>
        <dbReference type="ARBA" id="ARBA00007634"/>
    </source>
</evidence>
<evidence type="ECO:0000256" key="4">
    <source>
        <dbReference type="ARBA" id="ARBA00022884"/>
    </source>
</evidence>
<reference evidence="8" key="1">
    <citation type="submission" date="2019-08" db="EMBL/GenBank/DDBJ databases">
        <title>Complete plastome sequence of the araphid diatom Nanofrustulum shiloi.</title>
        <authorList>
            <person name="Li C."/>
            <person name="Lemieux C."/>
        </authorList>
    </citation>
    <scope>NUCLEOTIDE SEQUENCE</scope>
    <source>
        <strain evidence="8">SZCZM404</strain>
    </source>
</reference>
<dbReference type="InterPro" id="IPR002583">
    <property type="entry name" value="Ribosomal_bS20"/>
</dbReference>
<name>A0A650G2S1_9STRA</name>
<protein>
    <recommendedName>
        <fullName evidence="7">Small ribosomal subunit protein bS20c</fullName>
    </recommendedName>
</protein>
<sequence length="93" mass="10915">MANSKSAEKRIEINKRNRFRNRFYKSSTRTLIKVFFKDLELYKSSQNLEDKEKVKKVLNSIYSLIDKGTKKNVFHKNAAARKKAKLAAYLKAD</sequence>
<dbReference type="GO" id="GO:0003735">
    <property type="term" value="F:structural constituent of ribosome"/>
    <property type="evidence" value="ECO:0007669"/>
    <property type="project" value="InterPro"/>
</dbReference>
<evidence type="ECO:0000256" key="7">
    <source>
        <dbReference type="HAMAP-Rule" id="MF_00500"/>
    </source>
</evidence>
<dbReference type="EMBL" id="MN276191">
    <property type="protein sequence ID" value="QGW12706.1"/>
    <property type="molecule type" value="Genomic_DNA"/>
</dbReference>
<evidence type="ECO:0000256" key="6">
    <source>
        <dbReference type="ARBA" id="ARBA00023274"/>
    </source>
</evidence>
<dbReference type="GO" id="GO:0070181">
    <property type="term" value="F:small ribosomal subunit rRNA binding"/>
    <property type="evidence" value="ECO:0007669"/>
    <property type="project" value="TreeGrafter"/>
</dbReference>
<keyword evidence="6 7" id="KW-0687">Ribonucleoprotein</keyword>
<keyword evidence="4 7" id="KW-0694">RNA-binding</keyword>